<evidence type="ECO:0000313" key="10">
    <source>
        <dbReference type="EMBL" id="AQP49646.1"/>
    </source>
</evidence>
<dbReference type="InterPro" id="IPR036108">
    <property type="entry name" value="4pyrrol_syn_uPrphyn_synt_sf"/>
</dbReference>
<dbReference type="Proteomes" id="UP000188235">
    <property type="component" value="Chromosome"/>
</dbReference>
<keyword evidence="11" id="KW-1185">Reference proteome</keyword>
<evidence type="ECO:0000256" key="4">
    <source>
        <dbReference type="ARBA" id="ARBA00022679"/>
    </source>
</evidence>
<dbReference type="NCBIfam" id="TIGR00212">
    <property type="entry name" value="hemC"/>
    <property type="match status" value="1"/>
</dbReference>
<dbReference type="EMBL" id="CP019607">
    <property type="protein sequence ID" value="AQP49646.1"/>
    <property type="molecule type" value="Genomic_DNA"/>
</dbReference>
<proteinExistence type="inferred from homology"/>
<evidence type="ECO:0000256" key="2">
    <source>
        <dbReference type="ARBA" id="ARBA00005638"/>
    </source>
</evidence>
<dbReference type="InterPro" id="IPR036803">
    <property type="entry name" value="Porphobilinogen_deaminase_C_sf"/>
</dbReference>
<feature type="domain" description="Porphobilinogen deaminase N-terminal" evidence="8">
    <location>
        <begin position="3"/>
        <end position="204"/>
    </location>
</feature>
<dbReference type="InterPro" id="IPR003754">
    <property type="entry name" value="4pyrrol_synth_uPrphyn_synth"/>
</dbReference>
<reference evidence="10 11" key="1">
    <citation type="journal article" date="2008" name="Int. J. Syst. Evol. Microbiol.">
        <title>Tessaracoccus flavescens sp. nov., isolated from marine sediment.</title>
        <authorList>
            <person name="Lee D.W."/>
            <person name="Lee S.D."/>
        </authorList>
    </citation>
    <scope>NUCLEOTIDE SEQUENCE [LARGE SCALE GENOMIC DNA]</scope>
    <source>
        <strain evidence="10 11">SST-39T</strain>
    </source>
</reference>
<gene>
    <name evidence="10" type="ORF">BW733_01180</name>
</gene>
<dbReference type="EC" id="2.5.1.61" evidence="3 7"/>
<keyword evidence="4" id="KW-0808">Transferase</keyword>
<dbReference type="KEGG" id="tfa:BW733_01180"/>
<dbReference type="PANTHER" id="PTHR11557:SF0">
    <property type="entry name" value="PORPHOBILINOGEN DEAMINASE"/>
    <property type="match status" value="1"/>
</dbReference>
<protein>
    <recommendedName>
        <fullName evidence="3 7">Hydroxymethylbilane synthase</fullName>
        <ecNumber evidence="3 7">2.5.1.61</ecNumber>
    </recommendedName>
</protein>
<evidence type="ECO:0000256" key="6">
    <source>
        <dbReference type="ARBA" id="ARBA00048169"/>
    </source>
</evidence>
<name>A0A1Q2CU55_9ACTN</name>
<comment type="similarity">
    <text evidence="2">Belongs to the HMBS family.</text>
</comment>
<dbReference type="Gene3D" id="3.30.160.40">
    <property type="entry name" value="Porphobilinogen deaminase, C-terminal domain"/>
    <property type="match status" value="1"/>
</dbReference>
<evidence type="ECO:0000256" key="7">
    <source>
        <dbReference type="NCBIfam" id="TIGR00212"/>
    </source>
</evidence>
<dbReference type="Pfam" id="PF01379">
    <property type="entry name" value="Porphobil_deam"/>
    <property type="match status" value="1"/>
</dbReference>
<dbReference type="AlphaFoldDB" id="A0A1Q2CU55"/>
<dbReference type="GO" id="GO:0004852">
    <property type="term" value="F:uroporphyrinogen-III synthase activity"/>
    <property type="evidence" value="ECO:0007669"/>
    <property type="project" value="InterPro"/>
</dbReference>
<dbReference type="InterPro" id="IPR022417">
    <property type="entry name" value="Porphobilin_deaminase_N"/>
</dbReference>
<evidence type="ECO:0000313" key="11">
    <source>
        <dbReference type="Proteomes" id="UP000188235"/>
    </source>
</evidence>
<evidence type="ECO:0000259" key="9">
    <source>
        <dbReference type="Pfam" id="PF02602"/>
    </source>
</evidence>
<dbReference type="GO" id="GO:0004418">
    <property type="term" value="F:hydroxymethylbilane synthase activity"/>
    <property type="evidence" value="ECO:0007669"/>
    <property type="project" value="UniProtKB-UniRule"/>
</dbReference>
<dbReference type="Gene3D" id="3.40.50.10090">
    <property type="match status" value="2"/>
</dbReference>
<keyword evidence="5" id="KW-0627">Porphyrin biosynthesis</keyword>
<comment type="catalytic activity">
    <reaction evidence="6">
        <text>4 porphobilinogen + H2O = hydroxymethylbilane + 4 NH4(+)</text>
        <dbReference type="Rhea" id="RHEA:13185"/>
        <dbReference type="ChEBI" id="CHEBI:15377"/>
        <dbReference type="ChEBI" id="CHEBI:28938"/>
        <dbReference type="ChEBI" id="CHEBI:57845"/>
        <dbReference type="ChEBI" id="CHEBI:58126"/>
        <dbReference type="EC" id="2.5.1.61"/>
    </reaction>
</comment>
<dbReference type="STRING" id="399497.BW733_01180"/>
<dbReference type="SUPFAM" id="SSF69618">
    <property type="entry name" value="HemD-like"/>
    <property type="match status" value="1"/>
</dbReference>
<dbReference type="PRINTS" id="PR00151">
    <property type="entry name" value="PORPHBDMNASE"/>
</dbReference>
<dbReference type="GO" id="GO:0005737">
    <property type="term" value="C:cytoplasm"/>
    <property type="evidence" value="ECO:0007669"/>
    <property type="project" value="UniProtKB-UniRule"/>
</dbReference>
<evidence type="ECO:0000256" key="3">
    <source>
        <dbReference type="ARBA" id="ARBA00012655"/>
    </source>
</evidence>
<dbReference type="Gene3D" id="3.40.190.10">
    <property type="entry name" value="Periplasmic binding protein-like II"/>
    <property type="match status" value="2"/>
</dbReference>
<dbReference type="InterPro" id="IPR000860">
    <property type="entry name" value="HemC"/>
</dbReference>
<accession>A0A1Q2CU55</accession>
<evidence type="ECO:0000256" key="5">
    <source>
        <dbReference type="ARBA" id="ARBA00023244"/>
    </source>
</evidence>
<evidence type="ECO:0000259" key="8">
    <source>
        <dbReference type="Pfam" id="PF01379"/>
    </source>
</evidence>
<dbReference type="PANTHER" id="PTHR11557">
    <property type="entry name" value="PORPHOBILINOGEN DEAMINASE"/>
    <property type="match status" value="1"/>
</dbReference>
<evidence type="ECO:0000256" key="1">
    <source>
        <dbReference type="ARBA" id="ARBA00002869"/>
    </source>
</evidence>
<feature type="domain" description="Tetrapyrrole biosynthesis uroporphyrinogen III synthase" evidence="9">
    <location>
        <begin position="366"/>
        <end position="538"/>
    </location>
</feature>
<comment type="function">
    <text evidence="1">Tetrapolymerization of the monopyrrole PBG into the hydroxymethylbilane pre-uroporphyrinogen in several discrete steps.</text>
</comment>
<dbReference type="CDD" id="cd06578">
    <property type="entry name" value="HemD"/>
    <property type="match status" value="1"/>
</dbReference>
<dbReference type="SUPFAM" id="SSF53850">
    <property type="entry name" value="Periplasmic binding protein-like II"/>
    <property type="match status" value="1"/>
</dbReference>
<dbReference type="RefSeq" id="WP_161490097.1">
    <property type="nucleotide sequence ID" value="NZ_CP019607.1"/>
</dbReference>
<organism evidence="10 11">
    <name type="scientific">Tessaracoccus flavescens</name>
    <dbReference type="NCBI Taxonomy" id="399497"/>
    <lineage>
        <taxon>Bacteria</taxon>
        <taxon>Bacillati</taxon>
        <taxon>Actinomycetota</taxon>
        <taxon>Actinomycetes</taxon>
        <taxon>Propionibacteriales</taxon>
        <taxon>Propionibacteriaceae</taxon>
        <taxon>Tessaracoccus</taxon>
    </lineage>
</organism>
<dbReference type="GO" id="GO:0006783">
    <property type="term" value="P:heme biosynthetic process"/>
    <property type="evidence" value="ECO:0007669"/>
    <property type="project" value="TreeGrafter"/>
</dbReference>
<dbReference type="SUPFAM" id="SSF54782">
    <property type="entry name" value="Porphobilinogen deaminase (hydroxymethylbilane synthase), C-terminal domain"/>
    <property type="match status" value="1"/>
</dbReference>
<sequence length="558" mass="60312">MKLRLGTRGSALALARSEVVAEQLRAAGNEVEIVRVATSGVDSNHMPDGYSVVVFAKELREALRSGDCDVVVHSIKDIPLTDEPEGLTVPAVLARGDHRDALVTLKGVALAALPRKSRIGVTSLRRMAQLRALRPDLTFVDVGGTLEERLRRLEPGDLDGVVLSAAGLKALGLEDRIAEYLPILPAPGQGALALECRSGDEDVVKAVAVLDDIETRICIDAERAVLTGLYTTYVAPVGALASRRGILSLKAGVFSIDGTKRVVLEIGLPTSELHAQRTGHNVANALLQRKAERFFAPDVIENIDLSGEHDDESIFIDSGEDDDRIRVLLPRQEGRLAQTLRANGLRVDTATLQEAKLLPADNIMGWADWVVIPSGQTMWALRERGWDIPSSKKIAAMGTTTQQIVEEAGYTVDISPDGTASSARLVEAFPDAEGEQRVVIVCADQLSTKLEVGLRQKGYTVERCEIYTMADVDELYPELKEKWDEGAWDAILLSQPSLAGAYANLLGHRDGVSVLAWDDDTAAALKEFDVPVLDVATTKDTYGVAGLARTLKKQHGRS</sequence>
<dbReference type="Pfam" id="PF02602">
    <property type="entry name" value="HEM4"/>
    <property type="match status" value="1"/>
</dbReference>